<organism evidence="2 3">
    <name type="scientific">Selenihalanaerobacter shriftii</name>
    <dbReference type="NCBI Taxonomy" id="142842"/>
    <lineage>
        <taxon>Bacteria</taxon>
        <taxon>Bacillati</taxon>
        <taxon>Bacillota</taxon>
        <taxon>Clostridia</taxon>
        <taxon>Halanaerobiales</taxon>
        <taxon>Halobacteroidaceae</taxon>
        <taxon>Selenihalanaerobacter</taxon>
    </lineage>
</organism>
<feature type="domain" description="Acyclic terpene utilisation N-terminal" evidence="1">
    <location>
        <begin position="61"/>
        <end position="208"/>
    </location>
</feature>
<sequence>MKELKILSPTAILGYGFPVDSFERGLEKEPDLIAVDAGSTDPGPYYLGAGVSFTDRKAVKRDLELMIEAGQQRDIPVILGTAGGAGGAPHLEWCTEIVKEIAQEQNLSFKLATIQSEQDKDLILDIFKKDGVSPLAPVEETNEAEIKASTRIVGQMGVEPIIKALDEGSEVIVAGRAYDPTVFAAYCIREGFPAGLALHMGKIMECASIAANPGSGSDCMFGTLREDHFLLEPLNHERKCTTTSVAAHTLYEKANPFKLHGPGGIIDLSETEFEEYDERTVKVSGSKFIESDEYTIKLEGAKEVGYRTLSIAGTRDPIMIEKLDHIIEVVRDTVRDNFDDLSEDDYDLIFRVYGQNGVMGDLEPEPEVLSHEVGIILEVVANTQELANTICSFARSTMLHYGYPGRVATAGNLAFPYSPSDLKAGVVYEFNLYHLIKVDDPCELFPIKIEEI</sequence>
<keyword evidence="3" id="KW-1185">Reference proteome</keyword>
<name>A0A1T4MPJ2_9FIRM</name>
<feature type="domain" description="Acyclic terpene utilisation N-terminal" evidence="1">
    <location>
        <begin position="239"/>
        <end position="398"/>
    </location>
</feature>
<dbReference type="InterPro" id="IPR010839">
    <property type="entry name" value="AtuA_N"/>
</dbReference>
<evidence type="ECO:0000313" key="3">
    <source>
        <dbReference type="Proteomes" id="UP000190625"/>
    </source>
</evidence>
<dbReference type="RefSeq" id="WP_078810025.1">
    <property type="nucleotide sequence ID" value="NZ_FUWM01000011.1"/>
</dbReference>
<evidence type="ECO:0000259" key="1">
    <source>
        <dbReference type="Pfam" id="PF07287"/>
    </source>
</evidence>
<protein>
    <recommendedName>
        <fullName evidence="1">Acyclic terpene utilisation N-terminal domain-containing protein</fullName>
    </recommendedName>
</protein>
<dbReference type="OrthoDB" id="9763456at2"/>
<evidence type="ECO:0000313" key="2">
    <source>
        <dbReference type="EMBL" id="SJZ68715.1"/>
    </source>
</evidence>
<accession>A0A1T4MPJ2</accession>
<dbReference type="STRING" id="142842.SAMN02745118_01549"/>
<dbReference type="EMBL" id="FUWM01000011">
    <property type="protein sequence ID" value="SJZ68715.1"/>
    <property type="molecule type" value="Genomic_DNA"/>
</dbReference>
<dbReference type="Proteomes" id="UP000190625">
    <property type="component" value="Unassembled WGS sequence"/>
</dbReference>
<dbReference type="Pfam" id="PF07287">
    <property type="entry name" value="AtuA"/>
    <property type="match status" value="2"/>
</dbReference>
<reference evidence="3" key="1">
    <citation type="submission" date="2017-02" db="EMBL/GenBank/DDBJ databases">
        <authorList>
            <person name="Varghese N."/>
            <person name="Submissions S."/>
        </authorList>
    </citation>
    <scope>NUCLEOTIDE SEQUENCE [LARGE SCALE GENOMIC DNA]</scope>
    <source>
        <strain evidence="3">ATCC BAA-73</strain>
    </source>
</reference>
<dbReference type="AlphaFoldDB" id="A0A1T4MPJ2"/>
<gene>
    <name evidence="2" type="ORF">SAMN02745118_01549</name>
</gene>
<proteinExistence type="predicted"/>